<gene>
    <name evidence="1" type="ORF">C8F04DRAFT_1128212</name>
</gene>
<protein>
    <recommendedName>
        <fullName evidence="3">F-box domain-containing protein</fullName>
    </recommendedName>
</protein>
<dbReference type="Proteomes" id="UP001218188">
    <property type="component" value="Unassembled WGS sequence"/>
</dbReference>
<sequence length="417" mass="45591">MLLDLSVELLLEIGYKLARSDHKNVRAVCRETSYAIGPLFFSSISLKSRRLRLEDGISLLEYLATGQTGWSTYAKTLSIESGIGPKETDSVSDLPADVLKRLLASALDSLKGIRTVVWKVQSEYALELDAISEHLQTSSLLENLEVTLDGYGDPDIQLGQFSSLRSLKITTPYWKASPIVPQVSKIVADCSGLTTLHVSGYRDWADMWSTLCANDNLQLRLKDISTTVVTVDLLQYLSSHSGIEKLALLRADGGNRAKADHLADTLVELACPAGYESGWSFGAHNIDAICKLAKLKTLTMSVNAEDVQGVEPSRNAVDLILRAVAHLPSLENVSICPASSQSSRGAKCGNPIIRHHRMMRGAINRALLNFSTYDQSSVVVHLGSQPYRLMPVQMAGPPNEHDPAVEDLLLGYCLFKL</sequence>
<evidence type="ECO:0000313" key="2">
    <source>
        <dbReference type="Proteomes" id="UP001218188"/>
    </source>
</evidence>
<proteinExistence type="predicted"/>
<evidence type="ECO:0008006" key="3">
    <source>
        <dbReference type="Google" id="ProtNLM"/>
    </source>
</evidence>
<dbReference type="EMBL" id="JARJCM010000152">
    <property type="protein sequence ID" value="KAJ7025504.1"/>
    <property type="molecule type" value="Genomic_DNA"/>
</dbReference>
<dbReference type="AlphaFoldDB" id="A0AAD6SCS6"/>
<accession>A0AAD6SCS6</accession>
<name>A0AAD6SCS6_9AGAR</name>
<reference evidence="1" key="1">
    <citation type="submission" date="2023-03" db="EMBL/GenBank/DDBJ databases">
        <title>Massive genome expansion in bonnet fungi (Mycena s.s.) driven by repeated elements and novel gene families across ecological guilds.</title>
        <authorList>
            <consortium name="Lawrence Berkeley National Laboratory"/>
            <person name="Harder C.B."/>
            <person name="Miyauchi S."/>
            <person name="Viragh M."/>
            <person name="Kuo A."/>
            <person name="Thoen E."/>
            <person name="Andreopoulos B."/>
            <person name="Lu D."/>
            <person name="Skrede I."/>
            <person name="Drula E."/>
            <person name="Henrissat B."/>
            <person name="Morin E."/>
            <person name="Kohler A."/>
            <person name="Barry K."/>
            <person name="LaButti K."/>
            <person name="Morin E."/>
            <person name="Salamov A."/>
            <person name="Lipzen A."/>
            <person name="Mereny Z."/>
            <person name="Hegedus B."/>
            <person name="Baldrian P."/>
            <person name="Stursova M."/>
            <person name="Weitz H."/>
            <person name="Taylor A."/>
            <person name="Grigoriev I.V."/>
            <person name="Nagy L.G."/>
            <person name="Martin F."/>
            <person name="Kauserud H."/>
        </authorList>
    </citation>
    <scope>NUCLEOTIDE SEQUENCE</scope>
    <source>
        <strain evidence="1">CBHHK200</strain>
    </source>
</reference>
<keyword evidence="2" id="KW-1185">Reference proteome</keyword>
<dbReference type="Gene3D" id="3.80.10.10">
    <property type="entry name" value="Ribonuclease Inhibitor"/>
    <property type="match status" value="1"/>
</dbReference>
<comment type="caution">
    <text evidence="1">The sequence shown here is derived from an EMBL/GenBank/DDBJ whole genome shotgun (WGS) entry which is preliminary data.</text>
</comment>
<dbReference type="InterPro" id="IPR032675">
    <property type="entry name" value="LRR_dom_sf"/>
</dbReference>
<evidence type="ECO:0000313" key="1">
    <source>
        <dbReference type="EMBL" id="KAJ7025504.1"/>
    </source>
</evidence>
<organism evidence="1 2">
    <name type="scientific">Mycena alexandri</name>
    <dbReference type="NCBI Taxonomy" id="1745969"/>
    <lineage>
        <taxon>Eukaryota</taxon>
        <taxon>Fungi</taxon>
        <taxon>Dikarya</taxon>
        <taxon>Basidiomycota</taxon>
        <taxon>Agaricomycotina</taxon>
        <taxon>Agaricomycetes</taxon>
        <taxon>Agaricomycetidae</taxon>
        <taxon>Agaricales</taxon>
        <taxon>Marasmiineae</taxon>
        <taxon>Mycenaceae</taxon>
        <taxon>Mycena</taxon>
    </lineage>
</organism>